<protein>
    <submittedName>
        <fullName evidence="2">Uncharacterized protein</fullName>
    </submittedName>
</protein>
<dbReference type="EMBL" id="VSWC01000144">
    <property type="protein sequence ID" value="KAA1077292.1"/>
    <property type="molecule type" value="Genomic_DNA"/>
</dbReference>
<evidence type="ECO:0000256" key="1">
    <source>
        <dbReference type="SAM" id="MobiDB-lite"/>
    </source>
</evidence>
<evidence type="ECO:0000313" key="3">
    <source>
        <dbReference type="Proteomes" id="UP000324748"/>
    </source>
</evidence>
<evidence type="ECO:0000313" key="2">
    <source>
        <dbReference type="EMBL" id="KAA1077292.1"/>
    </source>
</evidence>
<gene>
    <name evidence="2" type="ORF">PGT21_002090</name>
</gene>
<dbReference type="AlphaFoldDB" id="A0A5B0MKZ1"/>
<name>A0A5B0MKZ1_PUCGR</name>
<reference evidence="2 3" key="1">
    <citation type="submission" date="2019-05" db="EMBL/GenBank/DDBJ databases">
        <title>Emergence of the Ug99 lineage of the wheat stem rust pathogen through somatic hybridization.</title>
        <authorList>
            <person name="Li F."/>
            <person name="Upadhyaya N.M."/>
            <person name="Sperschneider J."/>
            <person name="Matny O."/>
            <person name="Nguyen-Phuc H."/>
            <person name="Mago R."/>
            <person name="Raley C."/>
            <person name="Miller M.E."/>
            <person name="Silverstein K.A.T."/>
            <person name="Henningsen E."/>
            <person name="Hirsch C.D."/>
            <person name="Visser B."/>
            <person name="Pretorius Z.A."/>
            <person name="Steffenson B.J."/>
            <person name="Schwessinger B."/>
            <person name="Dodds P.N."/>
            <person name="Figueroa M."/>
        </authorList>
    </citation>
    <scope>NUCLEOTIDE SEQUENCE [LARGE SCALE GENOMIC DNA]</scope>
    <source>
        <strain evidence="2">21-0</strain>
    </source>
</reference>
<sequence length="90" mass="9854">MNLFGFDGIGRPDFQPEEPRAADNPAAGLAPPPTPTVWRRHAPPAILRFPPQPSPSIPPISVLIFSSQTRQSALPRDRLPPVRACFPKSH</sequence>
<keyword evidence="3" id="KW-1185">Reference proteome</keyword>
<proteinExistence type="predicted"/>
<feature type="region of interest" description="Disordered" evidence="1">
    <location>
        <begin position="1"/>
        <end position="36"/>
    </location>
</feature>
<dbReference type="Proteomes" id="UP000324748">
    <property type="component" value="Unassembled WGS sequence"/>
</dbReference>
<organism evidence="2 3">
    <name type="scientific">Puccinia graminis f. sp. tritici</name>
    <dbReference type="NCBI Taxonomy" id="56615"/>
    <lineage>
        <taxon>Eukaryota</taxon>
        <taxon>Fungi</taxon>
        <taxon>Dikarya</taxon>
        <taxon>Basidiomycota</taxon>
        <taxon>Pucciniomycotina</taxon>
        <taxon>Pucciniomycetes</taxon>
        <taxon>Pucciniales</taxon>
        <taxon>Pucciniaceae</taxon>
        <taxon>Puccinia</taxon>
    </lineage>
</organism>
<feature type="region of interest" description="Disordered" evidence="1">
    <location>
        <begin position="70"/>
        <end position="90"/>
    </location>
</feature>
<comment type="caution">
    <text evidence="2">The sequence shown here is derived from an EMBL/GenBank/DDBJ whole genome shotgun (WGS) entry which is preliminary data.</text>
</comment>
<accession>A0A5B0MKZ1</accession>